<dbReference type="GeneID" id="94335387"/>
<comment type="caution">
    <text evidence="2">The sequence shown here is derived from an EMBL/GenBank/DDBJ whole genome shotgun (WGS) entry which is preliminary data.</text>
</comment>
<reference evidence="2" key="1">
    <citation type="journal article" date="2023" name="Nat. Microbiol.">
        <title>Babesia duncani multi-omics identifies virulence factors and drug targets.</title>
        <authorList>
            <person name="Singh P."/>
            <person name="Lonardi S."/>
            <person name="Liang Q."/>
            <person name="Vydyam P."/>
            <person name="Khabirova E."/>
            <person name="Fang T."/>
            <person name="Gihaz S."/>
            <person name="Thekkiniath J."/>
            <person name="Munshi M."/>
            <person name="Abel S."/>
            <person name="Ciampossin L."/>
            <person name="Batugedara G."/>
            <person name="Gupta M."/>
            <person name="Lu X.M."/>
            <person name="Lenz T."/>
            <person name="Chakravarty S."/>
            <person name="Cornillot E."/>
            <person name="Hu Y."/>
            <person name="Ma W."/>
            <person name="Gonzalez L.M."/>
            <person name="Sanchez S."/>
            <person name="Estrada K."/>
            <person name="Sanchez-Flores A."/>
            <person name="Montero E."/>
            <person name="Harb O.S."/>
            <person name="Le Roch K.G."/>
            <person name="Mamoun C.B."/>
        </authorList>
    </citation>
    <scope>NUCLEOTIDE SEQUENCE</scope>
    <source>
        <strain evidence="2">WA1</strain>
    </source>
</reference>
<dbReference type="Pfam" id="PF00899">
    <property type="entry name" value="ThiF"/>
    <property type="match status" value="1"/>
</dbReference>
<accession>A0AAD9UQP4</accession>
<dbReference type="RefSeq" id="XP_067804926.1">
    <property type="nucleotide sequence ID" value="XM_067946135.1"/>
</dbReference>
<evidence type="ECO:0000259" key="1">
    <source>
        <dbReference type="PROSITE" id="PS50206"/>
    </source>
</evidence>
<dbReference type="AlphaFoldDB" id="A0AAD9UQP4"/>
<gene>
    <name evidence="2" type="ORF">BdWA1_001089</name>
</gene>
<dbReference type="Proteomes" id="UP001214638">
    <property type="component" value="Unassembled WGS sequence"/>
</dbReference>
<dbReference type="Pfam" id="PF00581">
    <property type="entry name" value="Rhodanese"/>
    <property type="match status" value="1"/>
</dbReference>
<dbReference type="PROSITE" id="PS50206">
    <property type="entry name" value="RHODANESE_3"/>
    <property type="match status" value="1"/>
</dbReference>
<dbReference type="SUPFAM" id="SSF52821">
    <property type="entry name" value="Rhodanese/Cell cycle control phosphatase"/>
    <property type="match status" value="1"/>
</dbReference>
<keyword evidence="3" id="KW-1185">Reference proteome</keyword>
<dbReference type="InterPro" id="IPR035985">
    <property type="entry name" value="Ubiquitin-activating_enz"/>
</dbReference>
<dbReference type="Gene3D" id="3.40.50.720">
    <property type="entry name" value="NAD(P)-binding Rossmann-like Domain"/>
    <property type="match status" value="1"/>
</dbReference>
<protein>
    <submittedName>
        <fullName evidence="2">Bifunctional Ubiquitin-activating enzyme/Rhodanese-like domain superfamily/Rhodanese-like domain</fullName>
    </submittedName>
</protein>
<dbReference type="SUPFAM" id="SSF69572">
    <property type="entry name" value="Activating enzymes of the ubiquitin-like proteins"/>
    <property type="match status" value="1"/>
</dbReference>
<feature type="domain" description="Rhodanese" evidence="1">
    <location>
        <begin position="161"/>
        <end position="245"/>
    </location>
</feature>
<evidence type="ECO:0000313" key="3">
    <source>
        <dbReference type="Proteomes" id="UP001214638"/>
    </source>
</evidence>
<dbReference type="InterPro" id="IPR001763">
    <property type="entry name" value="Rhodanese-like_dom"/>
</dbReference>
<dbReference type="KEGG" id="bdw:94335387"/>
<evidence type="ECO:0000313" key="2">
    <source>
        <dbReference type="EMBL" id="KAK2198084.1"/>
    </source>
</evidence>
<dbReference type="InterPro" id="IPR036873">
    <property type="entry name" value="Rhodanese-like_dom_sf"/>
</dbReference>
<dbReference type="EMBL" id="JALLKP010000001">
    <property type="protein sequence ID" value="KAK2198084.1"/>
    <property type="molecule type" value="Genomic_DNA"/>
</dbReference>
<dbReference type="InterPro" id="IPR000594">
    <property type="entry name" value="ThiF_NAD_FAD-bd"/>
</dbReference>
<name>A0AAD9UQP4_9APIC</name>
<proteinExistence type="predicted"/>
<dbReference type="Gene3D" id="3.40.250.10">
    <property type="entry name" value="Rhodanese-like domain"/>
    <property type="match status" value="1"/>
</dbReference>
<organism evidence="2 3">
    <name type="scientific">Babesia duncani</name>
    <dbReference type="NCBI Taxonomy" id="323732"/>
    <lineage>
        <taxon>Eukaryota</taxon>
        <taxon>Sar</taxon>
        <taxon>Alveolata</taxon>
        <taxon>Apicomplexa</taxon>
        <taxon>Aconoidasida</taxon>
        <taxon>Piroplasmida</taxon>
        <taxon>Babesiidae</taxon>
        <taxon>Babesia</taxon>
    </lineage>
</organism>
<dbReference type="GO" id="GO:0008641">
    <property type="term" value="F:ubiquitin-like modifier activating enzyme activity"/>
    <property type="evidence" value="ECO:0007669"/>
    <property type="project" value="InterPro"/>
</dbReference>
<sequence length="274" mass="30555">MVFNFHDPEYEGPCFRCICPYENNALINVEKGSCSHAGVLGPIPGIFGALQANEVLKLAAGNWHACLGQGRMLIYNACDALNPFKSVQLSKNKNCKACGLNAPPIKLDMLPSIMCGLDLRIDDYAIDHETFWSLYMDNIKDGIPEIRLNRDLKPSENSSDLIYKIILVDSRPRGQYAFGHFPGAISWPFECMENDFDSECPDLPAIFHKRLNTSMEMSEAAGIVLLFICRRGNASRRATMLLKSYIKGDDIMARSVAGGYHGIKERMNIKLPVT</sequence>